<gene>
    <name evidence="2" type="ordered locus">Gura_2089</name>
</gene>
<dbReference type="InterPro" id="IPR054339">
    <property type="entry name" value="GMT_wHTH"/>
</dbReference>
<feature type="domain" description="GMT-like wHTH" evidence="1">
    <location>
        <begin position="279"/>
        <end position="362"/>
    </location>
</feature>
<dbReference type="NCBIfam" id="TIGR04474">
    <property type="entry name" value="tcm_partner"/>
    <property type="match status" value="1"/>
</dbReference>
<sequence>MEIPAHYRGREQALIKHQLLETYLYKLFMIVGQHQPTISYVDCFAGPWQVASDDMSDTSIGRSLSTMKNCLESLRDMGHNVRFRALFIEKDVTAYHRLRGYLDSLDTPVETESFHGEFYNVRHKILDWCGPAGFTFFFVDPLGWKGIVEVPTLEPFLQRPNSEFLINFMFEFILRAHDIRKHEKDMIAIFGQVPQTDDMTPDQKESYLVNLYRANLKRVQPLRGGKPRSVTVPIQRPGKNRTLYHLVYLTRHPLGIVKFMEASEPLDFVQKAVRIQAKHDKKIETTGQCELFGALENVKIEQGNVPISVVKEYWLRQLTSQPQLFGIDKLADMLEETGWFESNFQEAFHELQREGKAKNLDDAEKSKRRKKFVHFDANRNCGERLAKVIR</sequence>
<dbReference type="STRING" id="351605.Gura_2089"/>
<accession>A5G3B1</accession>
<keyword evidence="3" id="KW-1185">Reference proteome</keyword>
<dbReference type="Proteomes" id="UP000006695">
    <property type="component" value="Chromosome"/>
</dbReference>
<reference evidence="2 3" key="1">
    <citation type="submission" date="2007-05" db="EMBL/GenBank/DDBJ databases">
        <title>Complete sequence of Geobacter uraniireducens Rf4.</title>
        <authorList>
            <consortium name="US DOE Joint Genome Institute"/>
            <person name="Copeland A."/>
            <person name="Lucas S."/>
            <person name="Lapidus A."/>
            <person name="Barry K."/>
            <person name="Detter J.C."/>
            <person name="Glavina del Rio T."/>
            <person name="Hammon N."/>
            <person name="Israni S."/>
            <person name="Dalin E."/>
            <person name="Tice H."/>
            <person name="Pitluck S."/>
            <person name="Chertkov O."/>
            <person name="Brettin T."/>
            <person name="Bruce D."/>
            <person name="Han C."/>
            <person name="Schmutz J."/>
            <person name="Larimer F."/>
            <person name="Land M."/>
            <person name="Hauser L."/>
            <person name="Kyrpides N."/>
            <person name="Mikhailova N."/>
            <person name="Shelobolina E."/>
            <person name="Aklujkar M."/>
            <person name="Lovley D."/>
            <person name="Richardson P."/>
        </authorList>
    </citation>
    <scope>NUCLEOTIDE SEQUENCE [LARGE SCALE GENOMIC DNA]</scope>
    <source>
        <strain evidence="2 3">Rf4</strain>
    </source>
</reference>
<dbReference type="EMBL" id="CP000698">
    <property type="protein sequence ID" value="ABQ26279.1"/>
    <property type="molecule type" value="Genomic_DNA"/>
</dbReference>
<evidence type="ECO:0000313" key="3">
    <source>
        <dbReference type="Proteomes" id="UP000006695"/>
    </source>
</evidence>
<protein>
    <recommendedName>
        <fullName evidence="1">GMT-like wHTH domain-containing protein</fullName>
    </recommendedName>
</protein>
<dbReference type="OrthoDB" id="6802137at2"/>
<evidence type="ECO:0000259" key="1">
    <source>
        <dbReference type="Pfam" id="PF22560"/>
    </source>
</evidence>
<dbReference type="KEGG" id="gur:Gura_2089"/>
<dbReference type="HOGENOM" id="CLU_699607_0_0_7"/>
<dbReference type="InterPro" id="IPR031009">
    <property type="entry name" value="Tcm_partner"/>
</dbReference>
<proteinExistence type="predicted"/>
<dbReference type="Pfam" id="PF22560">
    <property type="entry name" value="GMT-wHTH"/>
    <property type="match status" value="1"/>
</dbReference>
<organism evidence="2 3">
    <name type="scientific">Geotalea uraniireducens (strain Rf4)</name>
    <name type="common">Geobacter uraniireducens</name>
    <dbReference type="NCBI Taxonomy" id="351605"/>
    <lineage>
        <taxon>Bacteria</taxon>
        <taxon>Pseudomonadati</taxon>
        <taxon>Thermodesulfobacteriota</taxon>
        <taxon>Desulfuromonadia</taxon>
        <taxon>Geobacterales</taxon>
        <taxon>Geobacteraceae</taxon>
        <taxon>Geotalea</taxon>
    </lineage>
</organism>
<dbReference type="RefSeq" id="WP_011938981.1">
    <property type="nucleotide sequence ID" value="NC_009483.1"/>
</dbReference>
<dbReference type="AlphaFoldDB" id="A5G3B1"/>
<evidence type="ECO:0000313" key="2">
    <source>
        <dbReference type="EMBL" id="ABQ26279.1"/>
    </source>
</evidence>
<name>A5G3B1_GEOUR</name>